<protein>
    <submittedName>
        <fullName evidence="1">Uncharacterized protein</fullName>
    </submittedName>
</protein>
<dbReference type="AlphaFoldDB" id="A0AAF1C4P7"/>
<dbReference type="EMBL" id="CP138348">
    <property type="protein sequence ID" value="WPF87566.1"/>
    <property type="molecule type" value="Genomic_DNA"/>
</dbReference>
<sequence>MAISEAVHIYLNIVKEHHLDELCCMVLPTKKDCCTEPCINYQIAKRKIVRSMKMIESKSAFLNKLNEIADNVDSLIQYFSESENSKHYQQVVGEYIETIHCQIYELNNLHKENKNNG</sequence>
<organism evidence="1">
    <name type="scientific">Cyanobacterium aponinum AL20115</name>
    <dbReference type="NCBI Taxonomy" id="3090662"/>
    <lineage>
        <taxon>Bacteria</taxon>
        <taxon>Bacillati</taxon>
        <taxon>Cyanobacteriota</taxon>
        <taxon>Cyanophyceae</taxon>
        <taxon>Oscillatoriophycideae</taxon>
        <taxon>Chroococcales</taxon>
        <taxon>Geminocystaceae</taxon>
        <taxon>Cyanobacterium</taxon>
    </lineage>
</organism>
<name>A0AAF1C4P7_9CHRO</name>
<gene>
    <name evidence="1" type="ORF">SAY89_12205</name>
</gene>
<proteinExistence type="predicted"/>
<reference evidence="1" key="1">
    <citation type="submission" date="2023-11" db="EMBL/GenBank/DDBJ databases">
        <title>Genome sequence of Cyanobacterium aponinum BCRC AL20115.</title>
        <authorList>
            <person name="Chang H.-Y."/>
            <person name="Lin K.-M."/>
            <person name="Hsueh H.-T."/>
            <person name="Chu H.-A."/>
            <person name="Kuo C.-H."/>
        </authorList>
    </citation>
    <scope>NUCLEOTIDE SEQUENCE</scope>
    <source>
        <strain evidence="1">AL20115</strain>
    </source>
</reference>
<dbReference type="RefSeq" id="WP_320001103.1">
    <property type="nucleotide sequence ID" value="NZ_CP138348.1"/>
</dbReference>
<evidence type="ECO:0000313" key="1">
    <source>
        <dbReference type="EMBL" id="WPF87566.1"/>
    </source>
</evidence>
<accession>A0AAF1C4P7</accession>